<evidence type="ECO:0000259" key="1">
    <source>
        <dbReference type="Pfam" id="PF04101"/>
    </source>
</evidence>
<dbReference type="EMBL" id="QRDW01000003">
    <property type="protein sequence ID" value="RED51332.1"/>
    <property type="molecule type" value="Genomic_DNA"/>
</dbReference>
<evidence type="ECO:0000313" key="3">
    <source>
        <dbReference type="Proteomes" id="UP000256845"/>
    </source>
</evidence>
<proteinExistence type="predicted"/>
<dbReference type="Gene3D" id="3.40.50.2000">
    <property type="entry name" value="Glycogen Phosphorylase B"/>
    <property type="match status" value="1"/>
</dbReference>
<keyword evidence="2" id="KW-0808">Transferase</keyword>
<dbReference type="Pfam" id="PF04101">
    <property type="entry name" value="Glyco_tran_28_C"/>
    <property type="match status" value="1"/>
</dbReference>
<name>A0A3D9HPC7_9PROT</name>
<accession>A0A3D9HPC7</accession>
<dbReference type="PANTHER" id="PTHR21015">
    <property type="entry name" value="UDP-N-ACETYLGLUCOSAMINE--N-ACETYLMURAMYL-(PENTAPEPTIDE) PYROPHOSPHORYL-UNDECAPRENOL N-ACETYLGLUCOSAMINE TRANSFERASE 1"/>
    <property type="match status" value="1"/>
</dbReference>
<dbReference type="SUPFAM" id="SSF53756">
    <property type="entry name" value="UDP-Glycosyltransferase/glycogen phosphorylase"/>
    <property type="match status" value="1"/>
</dbReference>
<comment type="caution">
    <text evidence="2">The sequence shown here is derived from an EMBL/GenBank/DDBJ whole genome shotgun (WGS) entry which is preliminary data.</text>
</comment>
<evidence type="ECO:0000313" key="2">
    <source>
        <dbReference type="EMBL" id="RED51332.1"/>
    </source>
</evidence>
<feature type="domain" description="Glycosyl transferase family 28 C-terminal" evidence="1">
    <location>
        <begin position="213"/>
        <end position="358"/>
    </location>
</feature>
<dbReference type="Proteomes" id="UP000256845">
    <property type="component" value="Unassembled WGS sequence"/>
</dbReference>
<gene>
    <name evidence="2" type="ORF">DFP90_103132</name>
</gene>
<dbReference type="InterPro" id="IPR007235">
    <property type="entry name" value="Glyco_trans_28_C"/>
</dbReference>
<dbReference type="AlphaFoldDB" id="A0A3D9HPC7"/>
<dbReference type="PANTHER" id="PTHR21015:SF28">
    <property type="entry name" value="SLL1722 PROTEIN"/>
    <property type="match status" value="1"/>
</dbReference>
<dbReference type="GO" id="GO:0016758">
    <property type="term" value="F:hexosyltransferase activity"/>
    <property type="evidence" value="ECO:0007669"/>
    <property type="project" value="InterPro"/>
</dbReference>
<dbReference type="OrthoDB" id="503443at2"/>
<protein>
    <submittedName>
        <fullName evidence="2">Putative glycosyltransferase</fullName>
    </submittedName>
</protein>
<keyword evidence="3" id="KW-1185">Reference proteome</keyword>
<dbReference type="RefSeq" id="WP_115936232.1">
    <property type="nucleotide sequence ID" value="NZ_QRDW01000003.1"/>
</dbReference>
<sequence length="384" mass="41990">MTRPYRLFFHVQHLLGIGHQMRAAAIARACAAAGIEVHYATGGFEDRDWDLGSAEVHQLPPVRVRNRDFSQLEDDTGQLVDDQWWDRRGAFTLDLFKRLKPDFLLLEGYPFARRKFGRELLPVMALARSVGIPVASSIRDILVPPSKDQKRLKALEIADSMLDLMLVHGDPAFTPLEASLPGVEALSQKIRYTGYVDGGDGSVQASDHRQGIVVSVGGGAVGEHLLRQTVQAARQINDPDLHWRFLAGPNLPLAVQQALQEEISGLNATLEPARPDFRALLAKARLSISQAGYNTVMDILAAGCPALLVPFSTDGESEQPMRANLLAKSGYARVVDEETADTGQMTSTIKAMLASREKTPPPPFSLDGAEKTADILLAVMRRKG</sequence>
<reference evidence="2 3" key="1">
    <citation type="submission" date="2018-07" db="EMBL/GenBank/DDBJ databases">
        <title>Genomic Encyclopedia of Type Strains, Phase III (KMG-III): the genomes of soil and plant-associated and newly described type strains.</title>
        <authorList>
            <person name="Whitman W."/>
        </authorList>
    </citation>
    <scope>NUCLEOTIDE SEQUENCE [LARGE SCALE GENOMIC DNA]</scope>
    <source>
        <strain evidence="2 3">CECT 8488</strain>
    </source>
</reference>
<organism evidence="2 3">
    <name type="scientific">Aestuariispira insulae</name>
    <dbReference type="NCBI Taxonomy" id="1461337"/>
    <lineage>
        <taxon>Bacteria</taxon>
        <taxon>Pseudomonadati</taxon>
        <taxon>Pseudomonadota</taxon>
        <taxon>Alphaproteobacteria</taxon>
        <taxon>Rhodospirillales</taxon>
        <taxon>Kiloniellaceae</taxon>
        <taxon>Aestuariispira</taxon>
    </lineage>
</organism>